<dbReference type="GO" id="GO:0016491">
    <property type="term" value="F:oxidoreductase activity"/>
    <property type="evidence" value="ECO:0007669"/>
    <property type="project" value="UniProtKB-KW"/>
</dbReference>
<keyword evidence="1" id="KW-0560">Oxidoreductase</keyword>
<accession>A0A516Q393</accession>
<evidence type="ECO:0000259" key="2">
    <source>
        <dbReference type="Pfam" id="PF00248"/>
    </source>
</evidence>
<evidence type="ECO:0000313" key="3">
    <source>
        <dbReference type="EMBL" id="QDP97896.1"/>
    </source>
</evidence>
<dbReference type="KEGG" id="mik:FOE78_20075"/>
<dbReference type="PRINTS" id="PR00069">
    <property type="entry name" value="ALDKETRDTASE"/>
</dbReference>
<dbReference type="InterPro" id="IPR020471">
    <property type="entry name" value="AKR"/>
</dbReference>
<dbReference type="GO" id="GO:0005737">
    <property type="term" value="C:cytoplasm"/>
    <property type="evidence" value="ECO:0007669"/>
    <property type="project" value="TreeGrafter"/>
</dbReference>
<name>A0A516Q393_9ACTN</name>
<gene>
    <name evidence="3" type="ORF">FOE78_20075</name>
</gene>
<dbReference type="EMBL" id="CP041692">
    <property type="protein sequence ID" value="QDP97896.1"/>
    <property type="molecule type" value="Genomic_DNA"/>
</dbReference>
<dbReference type="SUPFAM" id="SSF51430">
    <property type="entry name" value="NAD(P)-linked oxidoreductase"/>
    <property type="match status" value="1"/>
</dbReference>
<sequence>MSTSTALSGSLAGRSVSRIGFGAMQLAGSSVDHDDAVNVLRRAVELGVNHLDTADFYGDGVTNRLIRDAFDPYPGDLVLVSKLGALHQPDGSLVPAQRPEELRAGVEDNLRHLGVEQVHVINLRRADLQPGIIATGDQRVDLDDQLAELITLRDEGKIGAIGLSNVSVDQLTAALPVGIACVQNYFSLLRRTDQPVLDLCSEHGIAYVPYFPLGSAHSALPRVSVHPDVIKIAEAIGATPAQVGLAWLLRHDQQILLIPGTGKIDHLEQNVAAAEIDLDPEAMMILDRTEASAAEIAAEETLFAARGRSTGQ</sequence>
<dbReference type="OrthoDB" id="3664926at2"/>
<protein>
    <submittedName>
        <fullName evidence="3">Aldo/keto reductase</fullName>
    </submittedName>
</protein>
<feature type="domain" description="NADP-dependent oxidoreductase" evidence="2">
    <location>
        <begin position="18"/>
        <end position="288"/>
    </location>
</feature>
<reference evidence="3 4" key="1">
    <citation type="submission" date="2019-07" db="EMBL/GenBank/DDBJ databases">
        <title>Microlunatus dokdonensis sp. nov. isolated from the rhizospheric soil of the wild plant Elymus tsukushiensis.</title>
        <authorList>
            <person name="Ghim S.-Y."/>
            <person name="Hwang Y.-J."/>
            <person name="Son J.-S."/>
            <person name="Shin J.-H."/>
        </authorList>
    </citation>
    <scope>NUCLEOTIDE SEQUENCE [LARGE SCALE GENOMIC DNA]</scope>
    <source>
        <strain evidence="3 4">KUDC0627</strain>
    </source>
</reference>
<evidence type="ECO:0000313" key="4">
    <source>
        <dbReference type="Proteomes" id="UP000319263"/>
    </source>
</evidence>
<dbReference type="InterPro" id="IPR050791">
    <property type="entry name" value="Aldo-Keto_reductase"/>
</dbReference>
<evidence type="ECO:0000256" key="1">
    <source>
        <dbReference type="ARBA" id="ARBA00023002"/>
    </source>
</evidence>
<dbReference type="InterPro" id="IPR036812">
    <property type="entry name" value="NAD(P)_OxRdtase_dom_sf"/>
</dbReference>
<dbReference type="PANTHER" id="PTHR43625:SF40">
    <property type="entry name" value="ALDO-KETO REDUCTASE YAKC [NADP(+)]"/>
    <property type="match status" value="1"/>
</dbReference>
<dbReference type="InterPro" id="IPR023210">
    <property type="entry name" value="NADP_OxRdtase_dom"/>
</dbReference>
<dbReference type="AlphaFoldDB" id="A0A516Q393"/>
<dbReference type="CDD" id="cd19088">
    <property type="entry name" value="AKR_AKR13B1"/>
    <property type="match status" value="1"/>
</dbReference>
<dbReference type="Proteomes" id="UP000319263">
    <property type="component" value="Chromosome"/>
</dbReference>
<keyword evidence="4" id="KW-1185">Reference proteome</keyword>
<proteinExistence type="predicted"/>
<dbReference type="RefSeq" id="WP_143987850.1">
    <property type="nucleotide sequence ID" value="NZ_CP041692.1"/>
</dbReference>
<organism evidence="3 4">
    <name type="scientific">Microlunatus elymi</name>
    <dbReference type="NCBI Taxonomy" id="2596828"/>
    <lineage>
        <taxon>Bacteria</taxon>
        <taxon>Bacillati</taxon>
        <taxon>Actinomycetota</taxon>
        <taxon>Actinomycetes</taxon>
        <taxon>Propionibacteriales</taxon>
        <taxon>Propionibacteriaceae</taxon>
        <taxon>Microlunatus</taxon>
    </lineage>
</organism>
<dbReference type="Pfam" id="PF00248">
    <property type="entry name" value="Aldo_ket_red"/>
    <property type="match status" value="1"/>
</dbReference>
<dbReference type="PANTHER" id="PTHR43625">
    <property type="entry name" value="AFLATOXIN B1 ALDEHYDE REDUCTASE"/>
    <property type="match status" value="1"/>
</dbReference>
<dbReference type="Gene3D" id="3.20.20.100">
    <property type="entry name" value="NADP-dependent oxidoreductase domain"/>
    <property type="match status" value="1"/>
</dbReference>